<dbReference type="GO" id="GO:0004527">
    <property type="term" value="F:exonuclease activity"/>
    <property type="evidence" value="ECO:0007669"/>
    <property type="project" value="UniProtKB-KW"/>
</dbReference>
<dbReference type="SUPFAM" id="SSF56024">
    <property type="entry name" value="Phospholipase D/nuclease"/>
    <property type="match status" value="1"/>
</dbReference>
<dbReference type="GO" id="GO:0017005">
    <property type="term" value="F:3'-tyrosyl-DNA phosphodiesterase activity"/>
    <property type="evidence" value="ECO:0007669"/>
    <property type="project" value="TreeGrafter"/>
</dbReference>
<dbReference type="EMBL" id="CALNXJ010000040">
    <property type="protein sequence ID" value="CAH3145231.1"/>
    <property type="molecule type" value="Genomic_DNA"/>
</dbReference>
<evidence type="ECO:0000256" key="8">
    <source>
        <dbReference type="ARBA" id="ARBA00023242"/>
    </source>
</evidence>
<dbReference type="Gene3D" id="3.30.870.10">
    <property type="entry name" value="Endonuclease Chain A"/>
    <property type="match status" value="1"/>
</dbReference>
<dbReference type="PANTHER" id="PTHR12415">
    <property type="entry name" value="TYROSYL-DNA PHOSPHODIESTERASE 1"/>
    <property type="match status" value="1"/>
</dbReference>
<dbReference type="Pfam" id="PF06087">
    <property type="entry name" value="Tyr-DNA_phospho"/>
    <property type="match status" value="1"/>
</dbReference>
<organism evidence="9 10">
    <name type="scientific">Pocillopora meandrina</name>
    <dbReference type="NCBI Taxonomy" id="46732"/>
    <lineage>
        <taxon>Eukaryota</taxon>
        <taxon>Metazoa</taxon>
        <taxon>Cnidaria</taxon>
        <taxon>Anthozoa</taxon>
        <taxon>Hexacorallia</taxon>
        <taxon>Scleractinia</taxon>
        <taxon>Astrocoeniina</taxon>
        <taxon>Pocilloporidae</taxon>
        <taxon>Pocillopora</taxon>
    </lineage>
</organism>
<dbReference type="AlphaFoldDB" id="A0AAU9XEG0"/>
<keyword evidence="3" id="KW-0540">Nuclease</keyword>
<sequence>MDPALMTWPVIGQFSSISSLGNDKDGWLCSEWLQSLSTSSGNMMSSPPLHLVFPTVDNVRCSLEGYPAGGSIPYSSKTALKQLIFQVSFALGSLIPVVEVAPLLTLKHTPGYPQIGAE</sequence>
<keyword evidence="4" id="KW-0227">DNA damage</keyword>
<keyword evidence="6" id="KW-0269">Exonuclease</keyword>
<dbReference type="Proteomes" id="UP001159428">
    <property type="component" value="Unassembled WGS sequence"/>
</dbReference>
<dbReference type="InterPro" id="IPR010347">
    <property type="entry name" value="Tdp1"/>
</dbReference>
<evidence type="ECO:0000256" key="3">
    <source>
        <dbReference type="ARBA" id="ARBA00022722"/>
    </source>
</evidence>
<dbReference type="GO" id="GO:0005634">
    <property type="term" value="C:nucleus"/>
    <property type="evidence" value="ECO:0007669"/>
    <property type="project" value="UniProtKB-SubCell"/>
</dbReference>
<keyword evidence="5" id="KW-0378">Hydrolase</keyword>
<proteinExistence type="inferred from homology"/>
<keyword evidence="8" id="KW-0539">Nucleus</keyword>
<keyword evidence="7" id="KW-0234">DNA repair</keyword>
<evidence type="ECO:0000313" key="9">
    <source>
        <dbReference type="EMBL" id="CAH3145231.1"/>
    </source>
</evidence>
<evidence type="ECO:0000256" key="1">
    <source>
        <dbReference type="ARBA" id="ARBA00004123"/>
    </source>
</evidence>
<dbReference type="GO" id="GO:0003697">
    <property type="term" value="F:single-stranded DNA binding"/>
    <property type="evidence" value="ECO:0007669"/>
    <property type="project" value="TreeGrafter"/>
</dbReference>
<dbReference type="PANTHER" id="PTHR12415:SF0">
    <property type="entry name" value="TYROSYL-DNA PHOSPHODIESTERASE 1"/>
    <property type="match status" value="1"/>
</dbReference>
<accession>A0AAU9XEG0</accession>
<comment type="similarity">
    <text evidence="2">Belongs to the tyrosyl-DNA phosphodiesterase family.</text>
</comment>
<gene>
    <name evidence="9" type="ORF">PMEA_00022427</name>
</gene>
<evidence type="ECO:0000256" key="5">
    <source>
        <dbReference type="ARBA" id="ARBA00022801"/>
    </source>
</evidence>
<evidence type="ECO:0000256" key="7">
    <source>
        <dbReference type="ARBA" id="ARBA00023204"/>
    </source>
</evidence>
<protein>
    <submittedName>
        <fullName evidence="9">Uncharacterized protein</fullName>
    </submittedName>
</protein>
<keyword evidence="10" id="KW-1185">Reference proteome</keyword>
<evidence type="ECO:0000256" key="4">
    <source>
        <dbReference type="ARBA" id="ARBA00022763"/>
    </source>
</evidence>
<dbReference type="GO" id="GO:0006281">
    <property type="term" value="P:DNA repair"/>
    <property type="evidence" value="ECO:0007669"/>
    <property type="project" value="UniProtKB-KW"/>
</dbReference>
<comment type="subcellular location">
    <subcellularLocation>
        <location evidence="1">Nucleus</location>
    </subcellularLocation>
</comment>
<evidence type="ECO:0000256" key="2">
    <source>
        <dbReference type="ARBA" id="ARBA00010205"/>
    </source>
</evidence>
<evidence type="ECO:0000256" key="6">
    <source>
        <dbReference type="ARBA" id="ARBA00022839"/>
    </source>
</evidence>
<dbReference type="GO" id="GO:0003690">
    <property type="term" value="F:double-stranded DNA binding"/>
    <property type="evidence" value="ECO:0007669"/>
    <property type="project" value="TreeGrafter"/>
</dbReference>
<name>A0AAU9XEG0_9CNID</name>
<comment type="caution">
    <text evidence="9">The sequence shown here is derived from an EMBL/GenBank/DDBJ whole genome shotgun (WGS) entry which is preliminary data.</text>
</comment>
<evidence type="ECO:0000313" key="10">
    <source>
        <dbReference type="Proteomes" id="UP001159428"/>
    </source>
</evidence>
<reference evidence="9 10" key="1">
    <citation type="submission" date="2022-05" db="EMBL/GenBank/DDBJ databases">
        <authorList>
            <consortium name="Genoscope - CEA"/>
            <person name="William W."/>
        </authorList>
    </citation>
    <scope>NUCLEOTIDE SEQUENCE [LARGE SCALE GENOMIC DNA]</scope>
</reference>